<dbReference type="Proteomes" id="UP000075321">
    <property type="component" value="Unassembled WGS sequence"/>
</dbReference>
<keyword evidence="3" id="KW-1185">Reference proteome</keyword>
<organism evidence="2 3">
    <name type="scientific">Halalkalicoccus paucihalophilus</name>
    <dbReference type="NCBI Taxonomy" id="1008153"/>
    <lineage>
        <taxon>Archaea</taxon>
        <taxon>Methanobacteriati</taxon>
        <taxon>Methanobacteriota</taxon>
        <taxon>Stenosarchaea group</taxon>
        <taxon>Halobacteria</taxon>
        <taxon>Halobacteriales</taxon>
        <taxon>Halococcaceae</taxon>
        <taxon>Halalkalicoccus</taxon>
    </lineage>
</organism>
<dbReference type="InterPro" id="IPR015943">
    <property type="entry name" value="WD40/YVTN_repeat-like_dom_sf"/>
</dbReference>
<accession>A0A151ABD0</accession>
<dbReference type="Gene3D" id="2.130.10.10">
    <property type="entry name" value="YVTN repeat-like/Quinoprotein amine dehydrogenase"/>
    <property type="match status" value="1"/>
</dbReference>
<dbReference type="EMBL" id="LTAZ01000011">
    <property type="protein sequence ID" value="KYH24945.1"/>
    <property type="molecule type" value="Genomic_DNA"/>
</dbReference>
<evidence type="ECO:0000256" key="1">
    <source>
        <dbReference type="SAM" id="MobiDB-lite"/>
    </source>
</evidence>
<evidence type="ECO:0000313" key="3">
    <source>
        <dbReference type="Proteomes" id="UP000075321"/>
    </source>
</evidence>
<dbReference type="PATRIC" id="fig|1008153.3.peg.3147"/>
<evidence type="ECO:0000313" key="2">
    <source>
        <dbReference type="EMBL" id="KYH24945.1"/>
    </source>
</evidence>
<comment type="caution">
    <text evidence="2">The sequence shown here is derived from an EMBL/GenBank/DDBJ whole genome shotgun (WGS) entry which is preliminary data.</text>
</comment>
<dbReference type="OrthoDB" id="257511at2157"/>
<feature type="compositionally biased region" description="Acidic residues" evidence="1">
    <location>
        <begin position="40"/>
        <end position="58"/>
    </location>
</feature>
<reference evidence="2 3" key="1">
    <citation type="submission" date="2016-02" db="EMBL/GenBank/DDBJ databases">
        <title>Genome sequence of Halalkalicoccus paucihalophilus DSM 24557.</title>
        <authorList>
            <person name="Poehlein A."/>
            <person name="Daniel R."/>
        </authorList>
    </citation>
    <scope>NUCLEOTIDE SEQUENCE [LARGE SCALE GENOMIC DNA]</scope>
    <source>
        <strain evidence="2 3">DSM 24557</strain>
    </source>
</reference>
<dbReference type="SUPFAM" id="SSF110296">
    <property type="entry name" value="Oligoxyloglucan reducing end-specific cellobiohydrolase"/>
    <property type="match status" value="1"/>
</dbReference>
<protein>
    <submittedName>
        <fullName evidence="2">Uncharacterized protein</fullName>
    </submittedName>
</protein>
<sequence>MDRRQFIALSAATTGSSIALAGCLGSSGDESSEKPASGDTESDDTDSDTDQPEPEGGDGEPYTHYDLEVHDEREAGQPVWVDRDGRVYGRDGPKVLVSDDWWQTTEVLYSFEGTRDGNVQAVIVPDSGRVIAAVGGRGEEGGKIELINEGHTDSETLYQFDYGRVSNSMGHVAYEDVIVISCYKLSDYEAGKHGNEVILSTDGGKSFDLVLESGVNSTDAANNHIHDVEYDPYAERIWVAVGDHGNSQLYWSDDLGESWEEIDDRGDITMVTQVAAFKDCVVLGTDGVPEGIMRWERDGPDDEPHGTDAFERVHVEIETDPNDDVMQMYARRRWHIREDLEEGRELCLMPFGYSPMHDTAEDSVVLASVDGDEWYELYRTETREILLTNVMGPLSMDGDRRTLVSDSNQGEGYQIDATVPAFWE</sequence>
<name>A0A151ABD0_9EURY</name>
<dbReference type="PROSITE" id="PS51257">
    <property type="entry name" value="PROKAR_LIPOPROTEIN"/>
    <property type="match status" value="1"/>
</dbReference>
<feature type="region of interest" description="Disordered" evidence="1">
    <location>
        <begin position="20"/>
        <end position="64"/>
    </location>
</feature>
<proteinExistence type="predicted"/>
<dbReference type="AlphaFoldDB" id="A0A151ABD0"/>
<dbReference type="RefSeq" id="WP_066384208.1">
    <property type="nucleotide sequence ID" value="NZ_LTAZ01000011.1"/>
</dbReference>
<gene>
    <name evidence="2" type="ORF">HAPAU_30370</name>
</gene>